<dbReference type="Proteomes" id="UP000054359">
    <property type="component" value="Unassembled WGS sequence"/>
</dbReference>
<dbReference type="AlphaFoldDB" id="A0A087UBT0"/>
<sequence length="96" mass="10770">MSKRVKPKIAVAGLRTIQTLGAVAIPATLEEVPEGFEIKPEAKKPEIFSTDDWKSVQNAVKDIFNEKFTLEVPGEIYRLHQNVKNILRSKTGTFLC</sequence>
<organism evidence="1 2">
    <name type="scientific">Stegodyphus mimosarum</name>
    <name type="common">African social velvet spider</name>
    <dbReference type="NCBI Taxonomy" id="407821"/>
    <lineage>
        <taxon>Eukaryota</taxon>
        <taxon>Metazoa</taxon>
        <taxon>Ecdysozoa</taxon>
        <taxon>Arthropoda</taxon>
        <taxon>Chelicerata</taxon>
        <taxon>Arachnida</taxon>
        <taxon>Araneae</taxon>
        <taxon>Araneomorphae</taxon>
        <taxon>Entelegynae</taxon>
        <taxon>Eresoidea</taxon>
        <taxon>Eresidae</taxon>
        <taxon>Stegodyphus</taxon>
    </lineage>
</organism>
<evidence type="ECO:0000313" key="2">
    <source>
        <dbReference type="Proteomes" id="UP000054359"/>
    </source>
</evidence>
<name>A0A087UBT0_STEMI</name>
<keyword evidence="2" id="KW-1185">Reference proteome</keyword>
<dbReference type="EMBL" id="KK119123">
    <property type="protein sequence ID" value="KFM74819.1"/>
    <property type="molecule type" value="Genomic_DNA"/>
</dbReference>
<proteinExistence type="predicted"/>
<evidence type="ECO:0000313" key="1">
    <source>
        <dbReference type="EMBL" id="KFM74819.1"/>
    </source>
</evidence>
<feature type="non-terminal residue" evidence="1">
    <location>
        <position position="96"/>
    </location>
</feature>
<accession>A0A087UBT0</accession>
<protein>
    <submittedName>
        <fullName evidence="1">Uncharacterized protein</fullName>
    </submittedName>
</protein>
<gene>
    <name evidence="1" type="ORF">X975_11387</name>
</gene>
<reference evidence="1 2" key="1">
    <citation type="submission" date="2013-11" db="EMBL/GenBank/DDBJ databases">
        <title>Genome sequencing of Stegodyphus mimosarum.</title>
        <authorList>
            <person name="Bechsgaard J."/>
        </authorList>
    </citation>
    <scope>NUCLEOTIDE SEQUENCE [LARGE SCALE GENOMIC DNA]</scope>
</reference>